<organism evidence="3 4">
    <name type="scientific">Manduca sexta</name>
    <name type="common">Tobacco hawkmoth</name>
    <name type="synonym">Tobacco hornworm</name>
    <dbReference type="NCBI Taxonomy" id="7130"/>
    <lineage>
        <taxon>Eukaryota</taxon>
        <taxon>Metazoa</taxon>
        <taxon>Ecdysozoa</taxon>
        <taxon>Arthropoda</taxon>
        <taxon>Hexapoda</taxon>
        <taxon>Insecta</taxon>
        <taxon>Pterygota</taxon>
        <taxon>Neoptera</taxon>
        <taxon>Endopterygota</taxon>
        <taxon>Lepidoptera</taxon>
        <taxon>Glossata</taxon>
        <taxon>Ditrysia</taxon>
        <taxon>Bombycoidea</taxon>
        <taxon>Sphingidae</taxon>
        <taxon>Sphinginae</taxon>
        <taxon>Sphingini</taxon>
        <taxon>Manduca</taxon>
    </lineage>
</organism>
<comment type="caution">
    <text evidence="3">The sequence shown here is derived from an EMBL/GenBank/DDBJ whole genome shotgun (WGS) entry which is preliminary data.</text>
</comment>
<keyword evidence="4" id="KW-1185">Reference proteome</keyword>
<proteinExistence type="predicted"/>
<dbReference type="Proteomes" id="UP000791440">
    <property type="component" value="Unassembled WGS sequence"/>
</dbReference>
<protein>
    <submittedName>
        <fullName evidence="3">Uncharacterized protein</fullName>
    </submittedName>
</protein>
<feature type="transmembrane region" description="Helical" evidence="1">
    <location>
        <begin position="62"/>
        <end position="84"/>
    </location>
</feature>
<feature type="signal peptide" evidence="2">
    <location>
        <begin position="1"/>
        <end position="17"/>
    </location>
</feature>
<keyword evidence="1" id="KW-1133">Transmembrane helix</keyword>
<evidence type="ECO:0000256" key="2">
    <source>
        <dbReference type="SAM" id="SignalP"/>
    </source>
</evidence>
<keyword evidence="2" id="KW-0732">Signal</keyword>
<keyword evidence="1" id="KW-0472">Membrane</keyword>
<gene>
    <name evidence="3" type="ORF">O3G_MSEX001720</name>
</gene>
<keyword evidence="1" id="KW-0812">Transmembrane</keyword>
<dbReference type="AlphaFoldDB" id="A0A921YL49"/>
<reference evidence="3" key="1">
    <citation type="journal article" date="2016" name="Insect Biochem. Mol. Biol.">
        <title>Multifaceted biological insights from a draft genome sequence of the tobacco hornworm moth, Manduca sexta.</title>
        <authorList>
            <person name="Kanost M.R."/>
            <person name="Arrese E.L."/>
            <person name="Cao X."/>
            <person name="Chen Y.R."/>
            <person name="Chellapilla S."/>
            <person name="Goldsmith M.R."/>
            <person name="Grosse-Wilde E."/>
            <person name="Heckel D.G."/>
            <person name="Herndon N."/>
            <person name="Jiang H."/>
            <person name="Papanicolaou A."/>
            <person name="Qu J."/>
            <person name="Soulages J.L."/>
            <person name="Vogel H."/>
            <person name="Walters J."/>
            <person name="Waterhouse R.M."/>
            <person name="Ahn S.J."/>
            <person name="Almeida F.C."/>
            <person name="An C."/>
            <person name="Aqrawi P."/>
            <person name="Bretschneider A."/>
            <person name="Bryant W.B."/>
            <person name="Bucks S."/>
            <person name="Chao H."/>
            <person name="Chevignon G."/>
            <person name="Christen J.M."/>
            <person name="Clarke D.F."/>
            <person name="Dittmer N.T."/>
            <person name="Ferguson L.C.F."/>
            <person name="Garavelou S."/>
            <person name="Gordon K.H.J."/>
            <person name="Gunaratna R.T."/>
            <person name="Han Y."/>
            <person name="Hauser F."/>
            <person name="He Y."/>
            <person name="Heidel-Fischer H."/>
            <person name="Hirsh A."/>
            <person name="Hu Y."/>
            <person name="Jiang H."/>
            <person name="Kalra D."/>
            <person name="Klinner C."/>
            <person name="Konig C."/>
            <person name="Kovar C."/>
            <person name="Kroll A.R."/>
            <person name="Kuwar S.S."/>
            <person name="Lee S.L."/>
            <person name="Lehman R."/>
            <person name="Li K."/>
            <person name="Li Z."/>
            <person name="Liang H."/>
            <person name="Lovelace S."/>
            <person name="Lu Z."/>
            <person name="Mansfield J.H."/>
            <person name="McCulloch K.J."/>
            <person name="Mathew T."/>
            <person name="Morton B."/>
            <person name="Muzny D.M."/>
            <person name="Neunemann D."/>
            <person name="Ongeri F."/>
            <person name="Pauchet Y."/>
            <person name="Pu L.L."/>
            <person name="Pyrousis I."/>
            <person name="Rao X.J."/>
            <person name="Redding A."/>
            <person name="Roesel C."/>
            <person name="Sanchez-Gracia A."/>
            <person name="Schaack S."/>
            <person name="Shukla A."/>
            <person name="Tetreau G."/>
            <person name="Wang Y."/>
            <person name="Xiong G.H."/>
            <person name="Traut W."/>
            <person name="Walsh T.K."/>
            <person name="Worley K.C."/>
            <person name="Wu D."/>
            <person name="Wu W."/>
            <person name="Wu Y.Q."/>
            <person name="Zhang X."/>
            <person name="Zou Z."/>
            <person name="Zucker H."/>
            <person name="Briscoe A.D."/>
            <person name="Burmester T."/>
            <person name="Clem R.J."/>
            <person name="Feyereisen R."/>
            <person name="Grimmelikhuijzen C.J.P."/>
            <person name="Hamodrakas S.J."/>
            <person name="Hansson B.S."/>
            <person name="Huguet E."/>
            <person name="Jermiin L.S."/>
            <person name="Lan Q."/>
            <person name="Lehman H.K."/>
            <person name="Lorenzen M."/>
            <person name="Merzendorfer H."/>
            <person name="Michalopoulos I."/>
            <person name="Morton D.B."/>
            <person name="Muthukrishnan S."/>
            <person name="Oakeshott J.G."/>
            <person name="Palmer W."/>
            <person name="Park Y."/>
            <person name="Passarelli A.L."/>
            <person name="Rozas J."/>
            <person name="Schwartz L.M."/>
            <person name="Smith W."/>
            <person name="Southgate A."/>
            <person name="Vilcinskas A."/>
            <person name="Vogt R."/>
            <person name="Wang P."/>
            <person name="Werren J."/>
            <person name="Yu X.Q."/>
            <person name="Zhou J.J."/>
            <person name="Brown S.J."/>
            <person name="Scherer S.E."/>
            <person name="Richards S."/>
            <person name="Blissard G.W."/>
        </authorList>
    </citation>
    <scope>NUCLEOTIDE SEQUENCE</scope>
</reference>
<evidence type="ECO:0000313" key="4">
    <source>
        <dbReference type="Proteomes" id="UP000791440"/>
    </source>
</evidence>
<sequence length="133" mass="14908">MYNKVLILTVIIGMATSSPTDIMTGYTDYEVMVKPDFPSFILDVLSKIIGHKISALNCAVSIIEWVVSNFFVIMLGATSVLGLCKLTSKCNMMYEVPSVTQIQSYVTPDRLETAQRFLITAVEQYAQKRKRNV</sequence>
<reference evidence="3" key="2">
    <citation type="submission" date="2020-12" db="EMBL/GenBank/DDBJ databases">
        <authorList>
            <person name="Kanost M."/>
        </authorList>
    </citation>
    <scope>NUCLEOTIDE SEQUENCE</scope>
</reference>
<dbReference type="EMBL" id="JH668285">
    <property type="protein sequence ID" value="KAG6441205.1"/>
    <property type="molecule type" value="Genomic_DNA"/>
</dbReference>
<evidence type="ECO:0000313" key="3">
    <source>
        <dbReference type="EMBL" id="KAG6441205.1"/>
    </source>
</evidence>
<name>A0A921YL49_MANSE</name>
<accession>A0A921YL49</accession>
<feature type="chain" id="PRO_5036781286" evidence="2">
    <location>
        <begin position="18"/>
        <end position="133"/>
    </location>
</feature>
<evidence type="ECO:0000256" key="1">
    <source>
        <dbReference type="SAM" id="Phobius"/>
    </source>
</evidence>